<dbReference type="SUPFAM" id="SSF51445">
    <property type="entry name" value="(Trans)glycosidases"/>
    <property type="match status" value="1"/>
</dbReference>
<evidence type="ECO:0000313" key="3">
    <source>
        <dbReference type="EMBL" id="KAF3888165.1"/>
    </source>
</evidence>
<dbReference type="OrthoDB" id="503979at2"/>
<reference evidence="4" key="1">
    <citation type="journal article" date="2015" name="Genome Announc.">
        <title>Draft Genome Sequence of Tolypothrix boutellei Strain VB521301.</title>
        <authorList>
            <person name="Chandrababunaidu M.M."/>
            <person name="Singh D."/>
            <person name="Sen D."/>
            <person name="Bhan S."/>
            <person name="Das S."/>
            <person name="Gupta A."/>
            <person name="Adhikary S.P."/>
            <person name="Tripathy S."/>
        </authorList>
    </citation>
    <scope>NUCLEOTIDE SEQUENCE</scope>
    <source>
        <strain evidence="4">VB521301</strain>
    </source>
</reference>
<dbReference type="STRING" id="1479485.DA73_0205485"/>
<evidence type="ECO:0000313" key="4">
    <source>
        <dbReference type="EMBL" id="KIE12920.1"/>
    </source>
</evidence>
<dbReference type="AlphaFoldDB" id="A0A0C1RLS1"/>
<organism evidence="4">
    <name type="scientific">Tolypothrix bouteillei VB521301</name>
    <dbReference type="NCBI Taxonomy" id="1479485"/>
    <lineage>
        <taxon>Bacteria</taxon>
        <taxon>Bacillati</taxon>
        <taxon>Cyanobacteriota</taxon>
        <taxon>Cyanophyceae</taxon>
        <taxon>Nostocales</taxon>
        <taxon>Tolypothrichaceae</taxon>
        <taxon>Tolypothrix</taxon>
    </lineage>
</organism>
<protein>
    <submittedName>
        <fullName evidence="3">Family 10 glycosylhydrolase</fullName>
    </submittedName>
</protein>
<evidence type="ECO:0000313" key="5">
    <source>
        <dbReference type="Proteomes" id="UP000029738"/>
    </source>
</evidence>
<dbReference type="InterPro" id="IPR003790">
    <property type="entry name" value="GHL10"/>
</dbReference>
<gene>
    <name evidence="4" type="ORF">DA73_0205485</name>
    <name evidence="3" type="ORF">DA73_0400023730</name>
</gene>
<dbReference type="EMBL" id="JHEG04000001">
    <property type="protein sequence ID" value="KAF3888165.1"/>
    <property type="molecule type" value="Genomic_DNA"/>
</dbReference>
<feature type="domain" description="Glycosyl hydrolase-like 10" evidence="2">
    <location>
        <begin position="43"/>
        <end position="368"/>
    </location>
</feature>
<dbReference type="InterPro" id="IPR052177">
    <property type="entry name" value="Divisome_Glycosyl_Hydrolase"/>
</dbReference>
<dbReference type="Gene3D" id="3.20.20.80">
    <property type="entry name" value="Glycosidases"/>
    <property type="match status" value="1"/>
</dbReference>
<dbReference type="EMBL" id="JHEG02000019">
    <property type="protein sequence ID" value="KIE12920.1"/>
    <property type="molecule type" value="Genomic_DNA"/>
</dbReference>
<evidence type="ECO:0000259" key="2">
    <source>
        <dbReference type="Pfam" id="PF02638"/>
    </source>
</evidence>
<comment type="caution">
    <text evidence="4">The sequence shown here is derived from an EMBL/GenBank/DDBJ whole genome shotgun (WGS) entry which is preliminary data.</text>
</comment>
<dbReference type="Proteomes" id="UP000029738">
    <property type="component" value="Unassembled WGS sequence"/>
</dbReference>
<sequence>MYRFIHQKFNYFIVLGLILSLFLFSSPSTSVSSQNESYSQQQEIRGVWLTNVSSGVLFVPWGINRALNQLSSLKFNTIYPVVWNRGHTFYKSQLLKKEIGQETQPLLGIIHGGRDILATIAQLASQKKLRVIPWFEYGLMLPSQSELARQHPDWLTTQLSGAELLDDTLHNVGTSQSQPSFWQKLISTSTIRKQVWLNPLHPEVKEFIKGLILEVVTNYDIDGIQLDDHFGMPVKLGYDAFTIALYQQEHQGKKPPSDPFDSEWMRWRSDRITVFMQEIVSAVRNVKPNMKISLSPNSHRFSYKYYLQDWNTWVKTGLVDELVLQVYRNDKNSFLAELSQPEVQNARLTIPVSVGILTGIWNNPVNIQQITEQVKVVREQNFNGVSFFYWESLWSYLTPDSPRQRRKAFLECFQR</sequence>
<proteinExistence type="predicted"/>
<dbReference type="RefSeq" id="WP_038080614.1">
    <property type="nucleotide sequence ID" value="NZ_JHEG04000001.1"/>
</dbReference>
<evidence type="ECO:0000256" key="1">
    <source>
        <dbReference type="ARBA" id="ARBA00022729"/>
    </source>
</evidence>
<dbReference type="Pfam" id="PF02638">
    <property type="entry name" value="GHL10"/>
    <property type="match status" value="1"/>
</dbReference>
<reference evidence="3" key="2">
    <citation type="submission" date="2019-11" db="EMBL/GenBank/DDBJ databases">
        <title>Improved Assembly of Tolypothrix boutellei genome.</title>
        <authorList>
            <person name="Sarangi A.N."/>
            <person name="Mukherjee M."/>
            <person name="Ghosh S."/>
            <person name="Singh D."/>
            <person name="Das A."/>
            <person name="Kant S."/>
            <person name="Prusty A."/>
            <person name="Tripathy S."/>
        </authorList>
    </citation>
    <scope>NUCLEOTIDE SEQUENCE</scope>
    <source>
        <strain evidence="3">VB521301</strain>
    </source>
</reference>
<keyword evidence="5" id="KW-1185">Reference proteome</keyword>
<dbReference type="PANTHER" id="PTHR43405">
    <property type="entry name" value="GLYCOSYL HYDROLASE DIGH"/>
    <property type="match status" value="1"/>
</dbReference>
<dbReference type="InterPro" id="IPR017853">
    <property type="entry name" value="GH"/>
</dbReference>
<name>A0A0C1RLS1_9CYAN</name>
<dbReference type="PANTHER" id="PTHR43405:SF1">
    <property type="entry name" value="GLYCOSYL HYDROLASE DIGH"/>
    <property type="match status" value="1"/>
</dbReference>
<keyword evidence="1" id="KW-0732">Signal</keyword>
<accession>A0A0C1RLS1</accession>